<gene>
    <name evidence="7" type="primary">TUBGCP3</name>
    <name evidence="7" type="ORF">Ciccas_002625</name>
</gene>
<evidence type="ECO:0000256" key="5">
    <source>
        <dbReference type="ARBA" id="ARBA00023212"/>
    </source>
</evidence>
<comment type="similarity">
    <text evidence="2">Belongs to the TUBGCP family.</text>
</comment>
<dbReference type="GO" id="GO:0005815">
    <property type="term" value="C:microtubule organizing center"/>
    <property type="evidence" value="ECO:0007669"/>
    <property type="project" value="UniProtKB-ARBA"/>
</dbReference>
<keyword evidence="3" id="KW-0963">Cytoplasm</keyword>
<evidence type="ECO:0000313" key="8">
    <source>
        <dbReference type="Proteomes" id="UP001626550"/>
    </source>
</evidence>
<accession>A0ABD2QGP5</accession>
<evidence type="ECO:0000259" key="6">
    <source>
        <dbReference type="Pfam" id="PF04130"/>
    </source>
</evidence>
<evidence type="ECO:0000256" key="1">
    <source>
        <dbReference type="ARBA" id="ARBA00004245"/>
    </source>
</evidence>
<sequence length="537" mass="63131">MLSAITANIKQQSTTSSDEKHSFTLYQLTRVLEPHLCRLDCLDAITESCAQLKGGMLINEVFKCTRNGNEAIRTVFCSLMESLAGRLLHIIDQWIYDGHLDDHYQEFFIAVNPLVRPDMLWFDRFQLRRSMLPSFISFAQSKKILVTGKSVSFLREVCKENSTLKHWDCIRSKRVKDPKTLYLNSQDQYLDAFDTMISSTYAETCRFLLDVLMNRFKLRHHFSAIRRRFLALPSNKLNDLFMVNCLQGAIEDCPELQKEPTDILDRISTELISISPEDSGWDVFTLVYQVNEGPLCTIFSKECMMMYRIIFNFLWRVRRIDLVLWQLSEDSHPVLDCGSGLSIELEPIFYLVHQFRNEADNFMRCLNHYIYIDVLETHWSEFGASLDDSADLDDVINLHQGFLDRIMTRFLLAKHFCQLAAHLRKVFDTIIEFQDYFGQFAEYMHKHKGDHVETCPSAKWSKVYKIDRKDYDMRRRFVDKTKSEFGAKFSILRNFFKKSLIAFMLKLENENDEIFLNLVDQINLNGYYDEDMKDVED</sequence>
<dbReference type="PANTHER" id="PTHR19302:SF14">
    <property type="entry name" value="GAMMA-TUBULIN COMPLEX COMPONENT 3"/>
    <property type="match status" value="1"/>
</dbReference>
<dbReference type="AlphaFoldDB" id="A0ABD2QGP5"/>
<comment type="caution">
    <text evidence="7">The sequence shown here is derived from an EMBL/GenBank/DDBJ whole genome shotgun (WGS) entry which is preliminary data.</text>
</comment>
<keyword evidence="4" id="KW-0493">Microtubule</keyword>
<dbReference type="InterPro" id="IPR040457">
    <property type="entry name" value="GCP_C"/>
</dbReference>
<dbReference type="InterPro" id="IPR042241">
    <property type="entry name" value="GCP_C_sf"/>
</dbReference>
<protein>
    <submittedName>
        <fullName evidence="7">Gamma-tubulin complex component 3</fullName>
    </submittedName>
</protein>
<evidence type="ECO:0000313" key="7">
    <source>
        <dbReference type="EMBL" id="KAL3318705.1"/>
    </source>
</evidence>
<dbReference type="Pfam" id="PF04130">
    <property type="entry name" value="GCP_C_terminal"/>
    <property type="match status" value="1"/>
</dbReference>
<dbReference type="EMBL" id="JBJKFK010000212">
    <property type="protein sequence ID" value="KAL3318705.1"/>
    <property type="molecule type" value="Genomic_DNA"/>
</dbReference>
<dbReference type="PANTHER" id="PTHR19302">
    <property type="entry name" value="GAMMA TUBULIN COMPLEX PROTEIN"/>
    <property type="match status" value="1"/>
</dbReference>
<evidence type="ECO:0000256" key="4">
    <source>
        <dbReference type="ARBA" id="ARBA00022701"/>
    </source>
</evidence>
<dbReference type="Gene3D" id="1.20.120.1900">
    <property type="entry name" value="Gamma-tubulin complex, C-terminal domain"/>
    <property type="match status" value="1"/>
</dbReference>
<evidence type="ECO:0000256" key="3">
    <source>
        <dbReference type="ARBA" id="ARBA00022490"/>
    </source>
</evidence>
<dbReference type="GO" id="GO:0005874">
    <property type="term" value="C:microtubule"/>
    <property type="evidence" value="ECO:0007669"/>
    <property type="project" value="UniProtKB-KW"/>
</dbReference>
<keyword evidence="8" id="KW-1185">Reference proteome</keyword>
<dbReference type="Proteomes" id="UP001626550">
    <property type="component" value="Unassembled WGS sequence"/>
</dbReference>
<reference evidence="7 8" key="1">
    <citation type="submission" date="2024-11" db="EMBL/GenBank/DDBJ databases">
        <title>Adaptive evolution of stress response genes in parasites aligns with host niche diversity.</title>
        <authorList>
            <person name="Hahn C."/>
            <person name="Resl P."/>
        </authorList>
    </citation>
    <scope>NUCLEOTIDE SEQUENCE [LARGE SCALE GENOMIC DNA]</scope>
    <source>
        <strain evidence="7">EGGRZ-B1_66</strain>
        <tissue evidence="7">Body</tissue>
    </source>
</reference>
<name>A0ABD2QGP5_9PLAT</name>
<dbReference type="InterPro" id="IPR007259">
    <property type="entry name" value="GCP"/>
</dbReference>
<proteinExistence type="inferred from homology"/>
<organism evidence="7 8">
    <name type="scientific">Cichlidogyrus casuarinus</name>
    <dbReference type="NCBI Taxonomy" id="1844966"/>
    <lineage>
        <taxon>Eukaryota</taxon>
        <taxon>Metazoa</taxon>
        <taxon>Spiralia</taxon>
        <taxon>Lophotrochozoa</taxon>
        <taxon>Platyhelminthes</taxon>
        <taxon>Monogenea</taxon>
        <taxon>Monopisthocotylea</taxon>
        <taxon>Dactylogyridea</taxon>
        <taxon>Ancyrocephalidae</taxon>
        <taxon>Cichlidogyrus</taxon>
    </lineage>
</organism>
<comment type="subcellular location">
    <subcellularLocation>
        <location evidence="1">Cytoplasm</location>
        <location evidence="1">Cytoskeleton</location>
    </subcellularLocation>
</comment>
<keyword evidence="5" id="KW-0206">Cytoskeleton</keyword>
<evidence type="ECO:0000256" key="2">
    <source>
        <dbReference type="ARBA" id="ARBA00010337"/>
    </source>
</evidence>
<feature type="domain" description="Gamma tubulin complex component C-terminal" evidence="6">
    <location>
        <begin position="212"/>
        <end position="528"/>
    </location>
</feature>